<gene>
    <name evidence="1" type="ORF">B9Z55_027304</name>
</gene>
<dbReference type="Proteomes" id="UP000230233">
    <property type="component" value="Unassembled WGS sequence"/>
</dbReference>
<sequence>MGAKILLPIFTQMFSLLSFIIQRHFNALIHEDLNRDFCRHLCQFARKSKPVRGGSFPNNRHRDRHVCY</sequence>
<evidence type="ECO:0000313" key="2">
    <source>
        <dbReference type="Proteomes" id="UP000230233"/>
    </source>
</evidence>
<dbReference type="EMBL" id="PDUG01000009">
    <property type="protein sequence ID" value="PIC13960.1"/>
    <property type="molecule type" value="Genomic_DNA"/>
</dbReference>
<keyword evidence="2" id="KW-1185">Reference proteome</keyword>
<organism evidence="1 2">
    <name type="scientific">Caenorhabditis nigoni</name>
    <dbReference type="NCBI Taxonomy" id="1611254"/>
    <lineage>
        <taxon>Eukaryota</taxon>
        <taxon>Metazoa</taxon>
        <taxon>Ecdysozoa</taxon>
        <taxon>Nematoda</taxon>
        <taxon>Chromadorea</taxon>
        <taxon>Rhabditida</taxon>
        <taxon>Rhabditina</taxon>
        <taxon>Rhabditomorpha</taxon>
        <taxon>Rhabditoidea</taxon>
        <taxon>Rhabditidae</taxon>
        <taxon>Peloderinae</taxon>
        <taxon>Caenorhabditis</taxon>
    </lineage>
</organism>
<evidence type="ECO:0000313" key="1">
    <source>
        <dbReference type="EMBL" id="PIC13960.1"/>
    </source>
</evidence>
<comment type="caution">
    <text evidence="1">The sequence shown here is derived from an EMBL/GenBank/DDBJ whole genome shotgun (WGS) entry which is preliminary data.</text>
</comment>
<proteinExistence type="predicted"/>
<dbReference type="AlphaFoldDB" id="A0A2G5SFY0"/>
<reference evidence="2" key="1">
    <citation type="submission" date="2017-10" db="EMBL/GenBank/DDBJ databases">
        <title>Rapid genome shrinkage in a self-fertile nematode reveals novel sperm competition proteins.</title>
        <authorList>
            <person name="Yin D."/>
            <person name="Schwarz E.M."/>
            <person name="Thomas C.G."/>
            <person name="Felde R.L."/>
            <person name="Korf I.F."/>
            <person name="Cutter A.D."/>
            <person name="Schartner C.M."/>
            <person name="Ralston E.J."/>
            <person name="Meyer B.J."/>
            <person name="Haag E.S."/>
        </authorList>
    </citation>
    <scope>NUCLEOTIDE SEQUENCE [LARGE SCALE GENOMIC DNA]</scope>
    <source>
        <strain evidence="2">JU1422</strain>
    </source>
</reference>
<name>A0A2G5SFY0_9PELO</name>
<protein>
    <submittedName>
        <fullName evidence="1">Uncharacterized protein</fullName>
    </submittedName>
</protein>
<accession>A0A2G5SFY0</accession>